<gene>
    <name evidence="2" type="ORF">YP76_21900</name>
</gene>
<evidence type="ECO:0000313" key="3">
    <source>
        <dbReference type="Proteomes" id="UP000033874"/>
    </source>
</evidence>
<organism evidence="2 3">
    <name type="scientific">Sphingobium chungbukense</name>
    <dbReference type="NCBI Taxonomy" id="56193"/>
    <lineage>
        <taxon>Bacteria</taxon>
        <taxon>Pseudomonadati</taxon>
        <taxon>Pseudomonadota</taxon>
        <taxon>Alphaproteobacteria</taxon>
        <taxon>Sphingomonadales</taxon>
        <taxon>Sphingomonadaceae</taxon>
        <taxon>Sphingobium</taxon>
    </lineage>
</organism>
<evidence type="ECO:0008006" key="4">
    <source>
        <dbReference type="Google" id="ProtNLM"/>
    </source>
</evidence>
<evidence type="ECO:0000313" key="2">
    <source>
        <dbReference type="EMBL" id="KKW90102.1"/>
    </source>
</evidence>
<evidence type="ECO:0000256" key="1">
    <source>
        <dbReference type="SAM" id="SignalP"/>
    </source>
</evidence>
<dbReference type="PATRIC" id="fig|56193.3.peg.4606"/>
<dbReference type="PROSITE" id="PS51257">
    <property type="entry name" value="PROKAR_LIPOPROTEIN"/>
    <property type="match status" value="1"/>
</dbReference>
<reference evidence="2 3" key="1">
    <citation type="submission" date="2015-04" db="EMBL/GenBank/DDBJ databases">
        <title>Genome sequence of aromatic hydrocarbons-degrading Sphingobium chungbukense DJ77.</title>
        <authorList>
            <person name="Kim Y.-C."/>
            <person name="Chae J.-C."/>
        </authorList>
    </citation>
    <scope>NUCLEOTIDE SEQUENCE [LARGE SCALE GENOMIC DNA]</scope>
    <source>
        <strain evidence="2 3">DJ77</strain>
    </source>
</reference>
<proteinExistence type="predicted"/>
<keyword evidence="1" id="KW-0732">Signal</keyword>
<name>A0A0M3AJ34_9SPHN</name>
<dbReference type="EMBL" id="LBIC01000012">
    <property type="protein sequence ID" value="KKW90102.1"/>
    <property type="molecule type" value="Genomic_DNA"/>
</dbReference>
<dbReference type="Proteomes" id="UP000033874">
    <property type="component" value="Unassembled WGS sequence"/>
</dbReference>
<accession>A0A0M3AJ34</accession>
<dbReference type="RefSeq" id="WP_046765723.1">
    <property type="nucleotide sequence ID" value="NZ_LBIC01000012.1"/>
</dbReference>
<feature type="signal peptide" evidence="1">
    <location>
        <begin position="1"/>
        <end position="23"/>
    </location>
</feature>
<keyword evidence="3" id="KW-1185">Reference proteome</keyword>
<feature type="chain" id="PRO_5005650291" description="Lipoprotein" evidence="1">
    <location>
        <begin position="24"/>
        <end position="247"/>
    </location>
</feature>
<protein>
    <recommendedName>
        <fullName evidence="4">Lipoprotein</fullName>
    </recommendedName>
</protein>
<comment type="caution">
    <text evidence="2">The sequence shown here is derived from an EMBL/GenBank/DDBJ whole genome shotgun (WGS) entry which is preliminary data.</text>
</comment>
<dbReference type="STRING" id="56193.YP76_21900"/>
<dbReference type="AlphaFoldDB" id="A0A0M3AJ34"/>
<sequence length="247" mass="26705">MRYMFGYAVLCLLLGCLSPTAMAQEKSAVRQGFVLDPHSTRILLFRPKVTVGSQSTAGMFEPNADWTQQARDNLDMALGEAQQRLGNEIVVPDDVLGQQAESLAEYQSLFAIVAQSVIEFQFFPGNRLPTKKRKDAAFDWTLGPGVSALAARSGARYGLFIFTEDQFGSTGRKIFQVFAAMGGVGIQSGQHKGFAGLVDLSNGDLLWLNADLQMGGDVRTGEGARRRVAQLLEDFPGSTADFAAAAQ</sequence>